<proteinExistence type="inferred from homology"/>
<dbReference type="CDD" id="cd02511">
    <property type="entry name" value="Beta4Glucosyltransferase"/>
    <property type="match status" value="1"/>
</dbReference>
<dbReference type="InterPro" id="IPR029044">
    <property type="entry name" value="Nucleotide-diphossugar_trans"/>
</dbReference>
<evidence type="ECO:0000256" key="1">
    <source>
        <dbReference type="ARBA" id="ARBA00038494"/>
    </source>
</evidence>
<comment type="similarity">
    <text evidence="1">Belongs to the glycosyltransferase 2 family. WaaE/KdtX subfamily.</text>
</comment>
<reference evidence="3" key="1">
    <citation type="journal article" date="2021" name="PeerJ">
        <title>Extensive microbial diversity within the chicken gut microbiome revealed by metagenomics and culture.</title>
        <authorList>
            <person name="Gilroy R."/>
            <person name="Ravi A."/>
            <person name="Getino M."/>
            <person name="Pursley I."/>
            <person name="Horton D.L."/>
            <person name="Alikhan N.F."/>
            <person name="Baker D."/>
            <person name="Gharbi K."/>
            <person name="Hall N."/>
            <person name="Watson M."/>
            <person name="Adriaenssens E.M."/>
            <person name="Foster-Nyarko E."/>
            <person name="Jarju S."/>
            <person name="Secka A."/>
            <person name="Antonio M."/>
            <person name="Oren A."/>
            <person name="Chaudhuri R.R."/>
            <person name="La Ragione R."/>
            <person name="Hildebrand F."/>
            <person name="Pallen M.J."/>
        </authorList>
    </citation>
    <scope>NUCLEOTIDE SEQUENCE</scope>
    <source>
        <strain evidence="3">B3-3758</strain>
    </source>
</reference>
<evidence type="ECO:0000259" key="2">
    <source>
        <dbReference type="Pfam" id="PF00535"/>
    </source>
</evidence>
<gene>
    <name evidence="3" type="ORF">H9791_07750</name>
</gene>
<dbReference type="PANTHER" id="PTHR43630:SF2">
    <property type="entry name" value="GLYCOSYLTRANSFERASE"/>
    <property type="match status" value="1"/>
</dbReference>
<dbReference type="SUPFAM" id="SSF53448">
    <property type="entry name" value="Nucleotide-diphospho-sugar transferases"/>
    <property type="match status" value="1"/>
</dbReference>
<evidence type="ECO:0000313" key="4">
    <source>
        <dbReference type="Proteomes" id="UP000824236"/>
    </source>
</evidence>
<dbReference type="PANTHER" id="PTHR43630">
    <property type="entry name" value="POLY-BETA-1,6-N-ACETYL-D-GLUCOSAMINE SYNTHASE"/>
    <property type="match status" value="1"/>
</dbReference>
<name>A0A9E2KGQ0_9BACE</name>
<dbReference type="EMBL" id="JAHLFO010000110">
    <property type="protein sequence ID" value="MBU3814386.1"/>
    <property type="molecule type" value="Genomic_DNA"/>
</dbReference>
<comment type="caution">
    <text evidence="3">The sequence shown here is derived from an EMBL/GenBank/DDBJ whole genome shotgun (WGS) entry which is preliminary data.</text>
</comment>
<dbReference type="Proteomes" id="UP000824236">
    <property type="component" value="Unassembled WGS sequence"/>
</dbReference>
<dbReference type="Gene3D" id="3.90.550.10">
    <property type="entry name" value="Spore Coat Polysaccharide Biosynthesis Protein SpsA, Chain A"/>
    <property type="match status" value="1"/>
</dbReference>
<feature type="domain" description="Glycosyltransferase 2-like" evidence="2">
    <location>
        <begin position="5"/>
        <end position="107"/>
    </location>
</feature>
<reference evidence="3" key="2">
    <citation type="submission" date="2021-04" db="EMBL/GenBank/DDBJ databases">
        <authorList>
            <person name="Gilroy R."/>
        </authorList>
    </citation>
    <scope>NUCLEOTIDE SEQUENCE</scope>
    <source>
        <strain evidence="3">B3-3758</strain>
    </source>
</reference>
<dbReference type="InterPro" id="IPR001173">
    <property type="entry name" value="Glyco_trans_2-like"/>
</dbReference>
<organism evidence="3 4">
    <name type="scientific">Candidatus Bacteroides intestinipullorum</name>
    <dbReference type="NCBI Taxonomy" id="2838471"/>
    <lineage>
        <taxon>Bacteria</taxon>
        <taxon>Pseudomonadati</taxon>
        <taxon>Bacteroidota</taxon>
        <taxon>Bacteroidia</taxon>
        <taxon>Bacteroidales</taxon>
        <taxon>Bacteroidaceae</taxon>
        <taxon>Bacteroides</taxon>
    </lineage>
</organism>
<protein>
    <submittedName>
        <fullName evidence="3">Glycosyltransferase family 2 protein</fullName>
    </submittedName>
</protein>
<dbReference type="AlphaFoldDB" id="A0A9E2KGQ0"/>
<sequence>MLDISVIILTYNEEIHVRRCLDNARKFAKEIFVVDSYSTDRTVDIARSMGAKVVQHPFENYSKQFNWALQQLPITTEWVWRLDADEYLSDELIEELQHRLPLLPADVNGLTAPCLRIFMGRHIKHGIIPLILLRLFKPRYASCENRLMDEHIQLKEGVIVDLKDPFYDDNLNGLTWWTKKHNGYATREAIDLLLTEYGFYEKGTLSVGTHSAAVRRKKLRYIKLPLFWRAFAFFILRYFLRGGFLDGKEGFLWHFLQGFWYRTLADAKVYELKKRFHFDAKLIKQYLLDNYISDHR</sequence>
<dbReference type="Pfam" id="PF00535">
    <property type="entry name" value="Glycos_transf_2"/>
    <property type="match status" value="1"/>
</dbReference>
<accession>A0A9E2KGQ0</accession>
<evidence type="ECO:0000313" key="3">
    <source>
        <dbReference type="EMBL" id="MBU3814386.1"/>
    </source>
</evidence>